<name>A0A241XKI0_PSEAI</name>
<dbReference type="EMBL" id="NFFZ01000016">
    <property type="protein sequence ID" value="OTI57590.1"/>
    <property type="molecule type" value="Genomic_DNA"/>
</dbReference>
<evidence type="ECO:0000313" key="4">
    <source>
        <dbReference type="Proteomes" id="UP000194857"/>
    </source>
</evidence>
<evidence type="ECO:0008006" key="5">
    <source>
        <dbReference type="Google" id="ProtNLM"/>
    </source>
</evidence>
<dbReference type="RefSeq" id="WP_010792335.1">
    <property type="nucleotide sequence ID" value="NZ_CAADLO010000105.1"/>
</dbReference>
<dbReference type="Proteomes" id="UP000644192">
    <property type="component" value="Unassembled WGS sequence"/>
</dbReference>
<sequence length="126" mass="14049">MARHKQPDVVAKFKGADKKNPQRYRKESAQGEGEIGDAPIHLQGPARLAWVELCSQSIKGVLTGSDRIILEVTANLLAEYRSNPSEFAVGKYTHLIGNLARLGLTPSDRQKFGLEKPKEKDEFEDF</sequence>
<accession>A0A241XKI0</accession>
<feature type="region of interest" description="Disordered" evidence="1">
    <location>
        <begin position="1"/>
        <end position="38"/>
    </location>
</feature>
<reference evidence="2" key="2">
    <citation type="submission" date="2020-01" db="EMBL/GenBank/DDBJ databases">
        <title>Bacteria Cultured from War Wounds Associated with the Conflict in Eastern Ukraine.</title>
        <authorList>
            <person name="Snesrud E."/>
            <person name="Galac M.R."/>
            <person name="Mc Gann P."/>
            <person name="Valentine K."/>
            <person name="Viacheslav K."/>
        </authorList>
    </citation>
    <scope>NUCLEOTIDE SEQUENCE</scope>
    <source>
        <strain evidence="2">VNMU148</strain>
    </source>
</reference>
<evidence type="ECO:0000256" key="1">
    <source>
        <dbReference type="SAM" id="MobiDB-lite"/>
    </source>
</evidence>
<dbReference type="Proteomes" id="UP000194857">
    <property type="component" value="Unassembled WGS sequence"/>
</dbReference>
<gene>
    <name evidence="3" type="ORF">CAZ10_25525</name>
    <name evidence="2" type="ORF">GUL26_19985</name>
</gene>
<protein>
    <recommendedName>
        <fullName evidence="5">Phage terminase small subunit P27 family</fullName>
    </recommendedName>
</protein>
<dbReference type="EMBL" id="WXZT01000014">
    <property type="protein sequence ID" value="MZZ14534.1"/>
    <property type="molecule type" value="Genomic_DNA"/>
</dbReference>
<organism evidence="3 4">
    <name type="scientific">Pseudomonas aeruginosa</name>
    <dbReference type="NCBI Taxonomy" id="287"/>
    <lineage>
        <taxon>Bacteria</taxon>
        <taxon>Pseudomonadati</taxon>
        <taxon>Pseudomonadota</taxon>
        <taxon>Gammaproteobacteria</taxon>
        <taxon>Pseudomonadales</taxon>
        <taxon>Pseudomonadaceae</taxon>
        <taxon>Pseudomonas</taxon>
    </lineage>
</organism>
<proteinExistence type="predicted"/>
<reference evidence="3 4" key="1">
    <citation type="submission" date="2017-05" db="EMBL/GenBank/DDBJ databases">
        <authorList>
            <person name="Song R."/>
            <person name="Chenine A.L."/>
            <person name="Ruprecht R.M."/>
        </authorList>
    </citation>
    <scope>NUCLEOTIDE SEQUENCE [LARGE SCALE GENOMIC DNA]</scope>
    <source>
        <strain evidence="3 4">S567_C10_BS</strain>
    </source>
</reference>
<evidence type="ECO:0000313" key="3">
    <source>
        <dbReference type="EMBL" id="OTI57590.1"/>
    </source>
</evidence>
<comment type="caution">
    <text evidence="3">The sequence shown here is derived from an EMBL/GenBank/DDBJ whole genome shotgun (WGS) entry which is preliminary data.</text>
</comment>
<dbReference type="AlphaFoldDB" id="A0A241XKI0"/>
<evidence type="ECO:0000313" key="2">
    <source>
        <dbReference type="EMBL" id="MZZ14534.1"/>
    </source>
</evidence>
<feature type="compositionally biased region" description="Basic and acidic residues" evidence="1">
    <location>
        <begin position="14"/>
        <end position="29"/>
    </location>
</feature>